<accession>A0A836K416</accession>
<feature type="compositionally biased region" description="Basic residues" evidence="1">
    <location>
        <begin position="104"/>
        <end position="118"/>
    </location>
</feature>
<keyword evidence="2" id="KW-0489">Methyltransferase</keyword>
<dbReference type="GO" id="GO:0008168">
    <property type="term" value="F:methyltransferase activity"/>
    <property type="evidence" value="ECO:0007669"/>
    <property type="project" value="UniProtKB-KW"/>
</dbReference>
<feature type="non-terminal residue" evidence="2">
    <location>
        <position position="118"/>
    </location>
</feature>
<dbReference type="GO" id="GO:0032259">
    <property type="term" value="P:methylation"/>
    <property type="evidence" value="ECO:0007669"/>
    <property type="project" value="UniProtKB-KW"/>
</dbReference>
<feature type="region of interest" description="Disordered" evidence="1">
    <location>
        <begin position="96"/>
        <end position="118"/>
    </location>
</feature>
<dbReference type="Proteomes" id="UP000669903">
    <property type="component" value="Unassembled WGS sequence"/>
</dbReference>
<keyword evidence="2" id="KW-0808">Transferase</keyword>
<protein>
    <submittedName>
        <fullName evidence="2">SETMR methyltransferase</fullName>
    </submittedName>
</protein>
<dbReference type="InterPro" id="IPR036397">
    <property type="entry name" value="RNaseH_sf"/>
</dbReference>
<gene>
    <name evidence="2" type="primary">Setmar_109</name>
    <name evidence="2" type="ORF">G6Z76_0004784</name>
</gene>
<comment type="caution">
    <text evidence="2">The sequence shown here is derived from an EMBL/GenBank/DDBJ whole genome shotgun (WGS) entry which is preliminary data.</text>
</comment>
<feature type="non-terminal residue" evidence="2">
    <location>
        <position position="1"/>
    </location>
</feature>
<dbReference type="GO" id="GO:0003676">
    <property type="term" value="F:nucleic acid binding"/>
    <property type="evidence" value="ECO:0007669"/>
    <property type="project" value="InterPro"/>
</dbReference>
<evidence type="ECO:0000313" key="2">
    <source>
        <dbReference type="EMBL" id="KAG5339253.1"/>
    </source>
</evidence>
<dbReference type="AlphaFoldDB" id="A0A836K416"/>
<dbReference type="Gene3D" id="3.30.420.10">
    <property type="entry name" value="Ribonuclease H-like superfamily/Ribonuclease H"/>
    <property type="match status" value="1"/>
</dbReference>
<dbReference type="EMBL" id="JAANIC010003518">
    <property type="protein sequence ID" value="KAG5339253.1"/>
    <property type="molecule type" value="Genomic_DNA"/>
</dbReference>
<evidence type="ECO:0000313" key="3">
    <source>
        <dbReference type="Proteomes" id="UP000669903"/>
    </source>
</evidence>
<keyword evidence="3" id="KW-1185">Reference proteome</keyword>
<sequence length="118" mass="14056">MEKNEFRAVIKHLHMKHGIIHIDYLPSKQTTNGDYYARFNNILKKKRSHLTKKTVLFHQDCSVPMAKFNEFRYELFPHPAYSPDLAPLRLSPVSKPEEMVQRKEIHHQRAAHRRNRGL</sequence>
<organism evidence="2 3">
    <name type="scientific">Acromyrmex charruanus</name>
    <dbReference type="NCBI Taxonomy" id="2715315"/>
    <lineage>
        <taxon>Eukaryota</taxon>
        <taxon>Metazoa</taxon>
        <taxon>Ecdysozoa</taxon>
        <taxon>Arthropoda</taxon>
        <taxon>Hexapoda</taxon>
        <taxon>Insecta</taxon>
        <taxon>Pterygota</taxon>
        <taxon>Neoptera</taxon>
        <taxon>Endopterygota</taxon>
        <taxon>Hymenoptera</taxon>
        <taxon>Apocrita</taxon>
        <taxon>Aculeata</taxon>
        <taxon>Formicoidea</taxon>
        <taxon>Formicidae</taxon>
        <taxon>Myrmicinae</taxon>
        <taxon>Acromyrmex</taxon>
    </lineage>
</organism>
<reference evidence="2" key="1">
    <citation type="submission" date="2020-03" db="EMBL/GenBank/DDBJ databases">
        <title>Relaxed selection underlies rapid genomic changes in the transitions from sociality to social parasitism in ants.</title>
        <authorList>
            <person name="Bi X."/>
        </authorList>
    </citation>
    <scope>NUCLEOTIDE SEQUENCE</scope>
    <source>
        <strain evidence="2">BGI-DK2014a</strain>
        <tissue evidence="2">Whole body</tissue>
    </source>
</reference>
<evidence type="ECO:0000256" key="1">
    <source>
        <dbReference type="SAM" id="MobiDB-lite"/>
    </source>
</evidence>
<proteinExistence type="predicted"/>
<name>A0A836K416_9HYME</name>